<keyword evidence="3" id="KW-1185">Reference proteome</keyword>
<dbReference type="PANTHER" id="PTHR35090:SF1">
    <property type="entry name" value="SLR0144 PROTEIN"/>
    <property type="match status" value="1"/>
</dbReference>
<dbReference type="eggNOG" id="COG1719">
    <property type="taxonomic scope" value="Bacteria"/>
</dbReference>
<dbReference type="SUPFAM" id="SSF111126">
    <property type="entry name" value="Ligand-binding domain in the NO signalling and Golgi transport"/>
    <property type="match status" value="1"/>
</dbReference>
<dbReference type="InterPro" id="IPR024096">
    <property type="entry name" value="NO_sig/Golgi_transp_ligand-bd"/>
</dbReference>
<accession>B7K0Z0</accession>
<feature type="domain" description="4-vinyl reductase 4VR" evidence="1">
    <location>
        <begin position="130"/>
        <end position="192"/>
    </location>
</feature>
<dbReference type="Gene3D" id="3.30.1380.20">
    <property type="entry name" value="Trafficking protein particle complex subunit 3"/>
    <property type="match status" value="1"/>
</dbReference>
<evidence type="ECO:0000259" key="1">
    <source>
        <dbReference type="SMART" id="SM00989"/>
    </source>
</evidence>
<dbReference type="HOGENOM" id="CLU_106284_0_0_3"/>
<dbReference type="KEGG" id="cyp:PCC8801_1056"/>
<reference evidence="3" key="1">
    <citation type="journal article" date="2011" name="MBio">
        <title>Novel metabolic attributes of the genus Cyanothece, comprising a group of unicellular nitrogen-fixing Cyanobacteria.</title>
        <authorList>
            <person name="Bandyopadhyay A."/>
            <person name="Elvitigala T."/>
            <person name="Welsh E."/>
            <person name="Stockel J."/>
            <person name="Liberton M."/>
            <person name="Min H."/>
            <person name="Sherman L.A."/>
            <person name="Pakrasi H.B."/>
        </authorList>
    </citation>
    <scope>NUCLEOTIDE SEQUENCE [LARGE SCALE GENOMIC DNA]</scope>
    <source>
        <strain evidence="3">PCC 8801</strain>
    </source>
</reference>
<organism evidence="2 3">
    <name type="scientific">Rippkaea orientalis (strain PCC 8801 / RF-1)</name>
    <name type="common">Cyanothece sp. (strain PCC 8801)</name>
    <dbReference type="NCBI Taxonomy" id="41431"/>
    <lineage>
        <taxon>Bacteria</taxon>
        <taxon>Bacillati</taxon>
        <taxon>Cyanobacteriota</taxon>
        <taxon>Cyanophyceae</taxon>
        <taxon>Oscillatoriophycideae</taxon>
        <taxon>Chroococcales</taxon>
        <taxon>Aphanothecaceae</taxon>
        <taxon>Rippkaea</taxon>
        <taxon>Rippkaea orientalis</taxon>
    </lineage>
</organism>
<dbReference type="Pfam" id="PF02830">
    <property type="entry name" value="V4R"/>
    <property type="match status" value="1"/>
</dbReference>
<dbReference type="SMART" id="SM00989">
    <property type="entry name" value="V4R"/>
    <property type="match status" value="1"/>
</dbReference>
<sequence length="224" mass="25236">MIDVASLVKNNPIKGNYFSPDSYVQGDFEFGLIENRSGSRLLALPETLLQALYASLDDEIGPALGIALFSCGRWWGKSFYRRFAEEVGNYYGQPLSQMEMIEFLQCLKECWKTHGWGILDVDLKYYQQGFMVIKIVNSAFAQFAPQGKRPMCFLEAGVLSSFFSQITGQDLHCIQTSCESLGSDSNQFVIGIAERIKPTEAWLEEGHDHATIMELLCRNQSQVS</sequence>
<name>B7K0Z0_RIPO1</name>
<dbReference type="Proteomes" id="UP000008204">
    <property type="component" value="Chromosome"/>
</dbReference>
<evidence type="ECO:0000313" key="2">
    <source>
        <dbReference type="EMBL" id="ACK65131.1"/>
    </source>
</evidence>
<dbReference type="OrthoDB" id="421300at2"/>
<dbReference type="STRING" id="41431.PCC8801_1056"/>
<dbReference type="AlphaFoldDB" id="B7K0Z0"/>
<dbReference type="RefSeq" id="WP_012594406.1">
    <property type="nucleotide sequence ID" value="NC_011726.1"/>
</dbReference>
<dbReference type="InterPro" id="IPR004096">
    <property type="entry name" value="V4R"/>
</dbReference>
<dbReference type="PANTHER" id="PTHR35090">
    <property type="entry name" value="DNA-DIRECTED RNA POLYMERASE SUBUNIT I"/>
    <property type="match status" value="1"/>
</dbReference>
<protein>
    <submittedName>
        <fullName evidence="2">4-vinyl reductase 4VR</fullName>
    </submittedName>
</protein>
<dbReference type="EMBL" id="CP001287">
    <property type="protein sequence ID" value="ACK65131.1"/>
    <property type="molecule type" value="Genomic_DNA"/>
</dbReference>
<gene>
    <name evidence="2" type="ordered locus">PCC8801_1056</name>
</gene>
<proteinExistence type="predicted"/>
<evidence type="ECO:0000313" key="3">
    <source>
        <dbReference type="Proteomes" id="UP000008204"/>
    </source>
</evidence>